<organism evidence="2 3">
    <name type="scientific">Gordonia jacobaea</name>
    <dbReference type="NCBI Taxonomy" id="122202"/>
    <lineage>
        <taxon>Bacteria</taxon>
        <taxon>Bacillati</taxon>
        <taxon>Actinomycetota</taxon>
        <taxon>Actinomycetes</taxon>
        <taxon>Mycobacteriales</taxon>
        <taxon>Gordoniaceae</taxon>
        <taxon>Gordonia</taxon>
    </lineage>
</organism>
<keyword evidence="1" id="KW-0732">Signal</keyword>
<reference evidence="2 3" key="1">
    <citation type="submission" date="2015-05" db="EMBL/GenBank/DDBJ databases">
        <title>Draft genome sequence of the bacterium Gordonia jacobaea a new member of the Gordonia genus.</title>
        <authorList>
            <person name="Jimenez-Galisteo G."/>
            <person name="Dominguez A."/>
            <person name="Munoz E."/>
            <person name="Vinas M."/>
        </authorList>
    </citation>
    <scope>NUCLEOTIDE SEQUENCE [LARGE SCALE GENOMIC DNA]</scope>
    <source>
        <strain evidence="3">mv1</strain>
    </source>
</reference>
<keyword evidence="3" id="KW-1185">Reference proteome</keyword>
<comment type="caution">
    <text evidence="2">The sequence shown here is derived from an EMBL/GenBank/DDBJ whole genome shotgun (WGS) entry which is preliminary data.</text>
</comment>
<dbReference type="PANTHER" id="PTHR35340">
    <property type="entry name" value="PQQ ENZYME REPEAT PROTEIN-RELATED"/>
    <property type="match status" value="1"/>
</dbReference>
<dbReference type="Proteomes" id="UP000037247">
    <property type="component" value="Unassembled WGS sequence"/>
</dbReference>
<feature type="signal peptide" evidence="1">
    <location>
        <begin position="1"/>
        <end position="27"/>
    </location>
</feature>
<gene>
    <name evidence="2" type="ORF">ABW18_05620</name>
</gene>
<evidence type="ECO:0000256" key="1">
    <source>
        <dbReference type="SAM" id="SignalP"/>
    </source>
</evidence>
<dbReference type="InterPro" id="IPR053143">
    <property type="entry name" value="Arylsulfate_ST"/>
</dbReference>
<accession>A0ABR5IGU7</accession>
<dbReference type="InterPro" id="IPR039535">
    <property type="entry name" value="ASST-like"/>
</dbReference>
<evidence type="ECO:0000313" key="3">
    <source>
        <dbReference type="Proteomes" id="UP000037247"/>
    </source>
</evidence>
<proteinExistence type="predicted"/>
<feature type="chain" id="PRO_5045874096" description="ArsR family transcriptional regulator" evidence="1">
    <location>
        <begin position="28"/>
        <end position="401"/>
    </location>
</feature>
<evidence type="ECO:0008006" key="4">
    <source>
        <dbReference type="Google" id="ProtNLM"/>
    </source>
</evidence>
<evidence type="ECO:0000313" key="2">
    <source>
        <dbReference type="EMBL" id="KNA92898.1"/>
    </source>
</evidence>
<dbReference type="EMBL" id="LDTZ01000014">
    <property type="protein sequence ID" value="KNA92898.1"/>
    <property type="molecule type" value="Genomic_DNA"/>
</dbReference>
<name>A0ABR5IGU7_9ACTN</name>
<dbReference type="Pfam" id="PF14269">
    <property type="entry name" value="Arylsulfotran_2"/>
    <property type="match status" value="1"/>
</dbReference>
<sequence length="401" mass="42520">MRKRSTPRLLAILTAAIVGLGSAVTCAATAQAAPRLPTNPIGTPTYTVNVNKPGGPSGYIFYTTGWAAAVPLPVVPRGLGNTDQSAVIVDKTGRVVWRYTVAQGGSISNFRTQTYQGRKVLTWWEGSGQGGHGAGVDVIADTRGHIIKKITPAGLGSDVHEFRLTPDGRALITSYHQVSADLTSVGGPKHGTLLDCVASVVDVASGRTLTEWSALQHIPLTASAAQYTGLGGAATFDPFHMNSIVLDPVGNLLISFRNLNAAYNIDARTGQILWSAGGKHSSLRMGPGTDFFGQHDVEYADPHTIRLFDNNINVATQLGDSSIKWIRLDPTRRTATLVRRQAHPAGLATAATGNAQALADGYTFGSWGTAPHISEFSPSGEMTYDATLPVGTYRAYLDTWP</sequence>
<dbReference type="RefSeq" id="WP_049698104.1">
    <property type="nucleotide sequence ID" value="NZ_LDTZ01000014.1"/>
</dbReference>
<dbReference type="SUPFAM" id="SSF63829">
    <property type="entry name" value="Calcium-dependent phosphotriesterase"/>
    <property type="match status" value="1"/>
</dbReference>
<dbReference type="PANTHER" id="PTHR35340:SF5">
    <property type="entry name" value="ASST-DOMAIN-CONTAINING PROTEIN"/>
    <property type="match status" value="1"/>
</dbReference>
<protein>
    <recommendedName>
        <fullName evidence="4">ArsR family transcriptional regulator</fullName>
    </recommendedName>
</protein>